<evidence type="ECO:0008006" key="4">
    <source>
        <dbReference type="Google" id="ProtNLM"/>
    </source>
</evidence>
<organism evidence="2 3">
    <name type="scientific">Deinobacterium chartae</name>
    <dbReference type="NCBI Taxonomy" id="521158"/>
    <lineage>
        <taxon>Bacteria</taxon>
        <taxon>Thermotogati</taxon>
        <taxon>Deinococcota</taxon>
        <taxon>Deinococci</taxon>
        <taxon>Deinococcales</taxon>
        <taxon>Deinococcaceae</taxon>
        <taxon>Deinobacterium</taxon>
    </lineage>
</organism>
<evidence type="ECO:0000313" key="3">
    <source>
        <dbReference type="Proteomes" id="UP000569951"/>
    </source>
</evidence>
<protein>
    <recommendedName>
        <fullName evidence="4">Lipoprotein</fullName>
    </recommendedName>
</protein>
<feature type="signal peptide" evidence="1">
    <location>
        <begin position="1"/>
        <end position="18"/>
    </location>
</feature>
<dbReference type="Proteomes" id="UP000569951">
    <property type="component" value="Unassembled WGS sequence"/>
</dbReference>
<keyword evidence="3" id="KW-1185">Reference proteome</keyword>
<gene>
    <name evidence="2" type="ORF">HNR42_000169</name>
</gene>
<accession>A0A841HTS7</accession>
<reference evidence="2 3" key="1">
    <citation type="submission" date="2020-08" db="EMBL/GenBank/DDBJ databases">
        <title>Genomic Encyclopedia of Type Strains, Phase IV (KMG-IV): sequencing the most valuable type-strain genomes for metagenomic binning, comparative biology and taxonomic classification.</title>
        <authorList>
            <person name="Goeker M."/>
        </authorList>
    </citation>
    <scope>NUCLEOTIDE SEQUENCE [LARGE SCALE GENOMIC DNA]</scope>
    <source>
        <strain evidence="2 3">DSM 21458</strain>
    </source>
</reference>
<evidence type="ECO:0000256" key="1">
    <source>
        <dbReference type="SAM" id="SignalP"/>
    </source>
</evidence>
<evidence type="ECO:0000313" key="2">
    <source>
        <dbReference type="EMBL" id="MBB6096757.1"/>
    </source>
</evidence>
<sequence length="165" mass="17404">MKKLFLSLGLAALLSSCAVDVVVGPGSEGITVPKLTSNFVTNSGESVICDDAYTTLTYSFEYAGNLLGWQETFRGSRSGEQRSRYVTNYSTGGYVRFSYDFPPGSAPLSLPSPNLSASSAASLRPQSIVPTPIAELGRTSVSIAANFPSGTAPARSNSLRVLDCF</sequence>
<comment type="caution">
    <text evidence="2">The sequence shown here is derived from an EMBL/GenBank/DDBJ whole genome shotgun (WGS) entry which is preliminary data.</text>
</comment>
<dbReference type="PROSITE" id="PS51257">
    <property type="entry name" value="PROKAR_LIPOPROTEIN"/>
    <property type="match status" value="1"/>
</dbReference>
<name>A0A841HTS7_9DEIO</name>
<proteinExistence type="predicted"/>
<dbReference type="AlphaFoldDB" id="A0A841HTS7"/>
<dbReference type="EMBL" id="JACHHG010000001">
    <property type="protein sequence ID" value="MBB6096757.1"/>
    <property type="molecule type" value="Genomic_DNA"/>
</dbReference>
<keyword evidence="1" id="KW-0732">Signal</keyword>
<feature type="chain" id="PRO_5032991625" description="Lipoprotein" evidence="1">
    <location>
        <begin position="19"/>
        <end position="165"/>
    </location>
</feature>
<dbReference type="RefSeq" id="WP_183983535.1">
    <property type="nucleotide sequence ID" value="NZ_JACHHG010000001.1"/>
</dbReference>